<accession>A0A3M8DQT6</accession>
<evidence type="ECO:0000256" key="2">
    <source>
        <dbReference type="ARBA" id="ARBA00022475"/>
    </source>
</evidence>
<evidence type="ECO:0000256" key="4">
    <source>
        <dbReference type="ARBA" id="ARBA00022692"/>
    </source>
</evidence>
<reference evidence="14 15" key="1">
    <citation type="submission" date="2018-10" db="EMBL/GenBank/DDBJ databases">
        <title>Phylogenomics of Brevibacillus.</title>
        <authorList>
            <person name="Dunlap C."/>
        </authorList>
    </citation>
    <scope>NUCLEOTIDE SEQUENCE [LARGE SCALE GENOMIC DNA]</scope>
    <source>
        <strain evidence="14 15">JCM 15716</strain>
    </source>
</reference>
<dbReference type="SMART" id="SM00283">
    <property type="entry name" value="MA"/>
    <property type="match status" value="1"/>
</dbReference>
<dbReference type="InterPro" id="IPR029151">
    <property type="entry name" value="Sensor-like_sf"/>
</dbReference>
<evidence type="ECO:0000256" key="5">
    <source>
        <dbReference type="ARBA" id="ARBA00022989"/>
    </source>
</evidence>
<feature type="transmembrane region" description="Helical" evidence="11">
    <location>
        <begin position="279"/>
        <end position="299"/>
    </location>
</feature>
<sequence length="658" mass="70863">MAMKSIRAKLLLIVIPILLVSNIGLIWFTYDRSAAYLEANFRKDAASQQEVLKNKINAWLQVHLERLQTMAGTEEITGFDQTKQEQYLKLEQGQHPEYEMLFVAAKDGSAITSSEARVNVAERAYFQAVMSGKPYAISDLLISKTSGNQIVVVAAPIVKNGSTVGMVGCTIPVDTMGELVAKAKLGERGTAFMTQADGLMIANRDKATIMKQNISQTGATTLKEALARAVKGETGVTDNTFNGENELIFYTTIPLTGWVLFMSAPLSEATQQVTELAQISLLAAAIILVIAIVGVYAFTTRLVRPLQKMSELTEKVAQGDLTIQLMHRSQDEIGRLSNHFMVMIENMRNVIGKIGGATEQVKQSSESLAMMSQETKHAADQVALTIGELATGTAETAESVTDATEKMNRAITTVQEIATFADRVMEGSEQSKKSAANGRSHAVEAMAKMEELQKVTQQTSSILEKLDGHSKEIGSIVGMITAIARQTNLLALNASIEAARAGEQGKGFAVVAEEVRKLANETGNSAEQIADLIRQTQHESRLAVESATHGAKMMAEGAAVVKQAGTAFDDIAANVDNAEQQNQQIHAAINELMQMSGRILNDMENISAVTEEASAGAEEVSASSQQQAAGANQIAADAQTFTELAENLQSLVKQFKTE</sequence>
<dbReference type="RefSeq" id="WP_122917414.1">
    <property type="nucleotide sequence ID" value="NZ_RHHQ01000007.1"/>
</dbReference>
<proteinExistence type="inferred from homology"/>
<evidence type="ECO:0000313" key="14">
    <source>
        <dbReference type="EMBL" id="RNB90488.1"/>
    </source>
</evidence>
<dbReference type="Pfam" id="PF00672">
    <property type="entry name" value="HAMP"/>
    <property type="match status" value="1"/>
</dbReference>
<protein>
    <submittedName>
        <fullName evidence="14">Methyl-accepting chemotaxis protein</fullName>
    </submittedName>
</protein>
<dbReference type="CDD" id="cd11386">
    <property type="entry name" value="MCP_signal"/>
    <property type="match status" value="1"/>
</dbReference>
<dbReference type="AlphaFoldDB" id="A0A3M8DQT6"/>
<keyword evidence="3" id="KW-0145">Chemotaxis</keyword>
<dbReference type="GO" id="GO:0006935">
    <property type="term" value="P:chemotaxis"/>
    <property type="evidence" value="ECO:0007669"/>
    <property type="project" value="UniProtKB-KW"/>
</dbReference>
<dbReference type="Pfam" id="PF00015">
    <property type="entry name" value="MCPsignal"/>
    <property type="match status" value="1"/>
</dbReference>
<keyword evidence="6 11" id="KW-0472">Membrane</keyword>
<dbReference type="InterPro" id="IPR003660">
    <property type="entry name" value="HAMP_dom"/>
</dbReference>
<dbReference type="PROSITE" id="PS50111">
    <property type="entry name" value="CHEMOTAXIS_TRANSDUC_2"/>
    <property type="match status" value="1"/>
</dbReference>
<name>A0A3M8DQT6_9BACL</name>
<dbReference type="GO" id="GO:0007165">
    <property type="term" value="P:signal transduction"/>
    <property type="evidence" value="ECO:0007669"/>
    <property type="project" value="UniProtKB-KW"/>
</dbReference>
<evidence type="ECO:0000256" key="9">
    <source>
        <dbReference type="PROSITE-ProRule" id="PRU00284"/>
    </source>
</evidence>
<dbReference type="CDD" id="cd12912">
    <property type="entry name" value="PDC2_MCP_like"/>
    <property type="match status" value="1"/>
</dbReference>
<dbReference type="OrthoDB" id="243053at2"/>
<feature type="domain" description="HAMP" evidence="13">
    <location>
        <begin position="300"/>
        <end position="352"/>
    </location>
</feature>
<gene>
    <name evidence="14" type="ORF">EDM56_08245</name>
</gene>
<feature type="domain" description="Methyl-accepting transducer" evidence="12">
    <location>
        <begin position="371"/>
        <end position="628"/>
    </location>
</feature>
<dbReference type="Gene3D" id="1.10.287.950">
    <property type="entry name" value="Methyl-accepting chemotaxis protein"/>
    <property type="match status" value="1"/>
</dbReference>
<dbReference type="Proteomes" id="UP000271031">
    <property type="component" value="Unassembled WGS sequence"/>
</dbReference>
<evidence type="ECO:0000259" key="13">
    <source>
        <dbReference type="PROSITE" id="PS50885"/>
    </source>
</evidence>
<dbReference type="Pfam" id="PF02743">
    <property type="entry name" value="dCache_1"/>
    <property type="match status" value="1"/>
</dbReference>
<feature type="transmembrane region" description="Helical" evidence="11">
    <location>
        <begin position="12"/>
        <end position="30"/>
    </location>
</feature>
<dbReference type="CDD" id="cd06225">
    <property type="entry name" value="HAMP"/>
    <property type="match status" value="1"/>
</dbReference>
<dbReference type="CDD" id="cd12914">
    <property type="entry name" value="PDC1_DGC_like"/>
    <property type="match status" value="1"/>
</dbReference>
<feature type="transmembrane region" description="Helical" evidence="11">
    <location>
        <begin position="247"/>
        <end position="267"/>
    </location>
</feature>
<evidence type="ECO:0000256" key="11">
    <source>
        <dbReference type="SAM" id="Phobius"/>
    </source>
</evidence>
<dbReference type="GO" id="GO:0005886">
    <property type="term" value="C:plasma membrane"/>
    <property type="evidence" value="ECO:0007669"/>
    <property type="project" value="UniProtKB-SubCell"/>
</dbReference>
<dbReference type="SUPFAM" id="SSF103190">
    <property type="entry name" value="Sensory domain-like"/>
    <property type="match status" value="1"/>
</dbReference>
<keyword evidence="4 11" id="KW-0812">Transmembrane</keyword>
<organism evidence="14 15">
    <name type="scientific">Brevibacillus fluminis</name>
    <dbReference type="NCBI Taxonomy" id="511487"/>
    <lineage>
        <taxon>Bacteria</taxon>
        <taxon>Bacillati</taxon>
        <taxon>Bacillota</taxon>
        <taxon>Bacilli</taxon>
        <taxon>Bacillales</taxon>
        <taxon>Paenibacillaceae</taxon>
        <taxon>Brevibacillus</taxon>
    </lineage>
</organism>
<evidence type="ECO:0000256" key="10">
    <source>
        <dbReference type="SAM" id="MobiDB-lite"/>
    </source>
</evidence>
<evidence type="ECO:0000256" key="6">
    <source>
        <dbReference type="ARBA" id="ARBA00023136"/>
    </source>
</evidence>
<evidence type="ECO:0000313" key="15">
    <source>
        <dbReference type="Proteomes" id="UP000271031"/>
    </source>
</evidence>
<keyword evidence="7 9" id="KW-0807">Transducer</keyword>
<comment type="similarity">
    <text evidence="8">Belongs to the methyl-accepting chemotaxis (MCP) protein family.</text>
</comment>
<evidence type="ECO:0000256" key="7">
    <source>
        <dbReference type="ARBA" id="ARBA00023224"/>
    </source>
</evidence>
<comment type="subcellular location">
    <subcellularLocation>
        <location evidence="1">Cell membrane</location>
        <topology evidence="1">Multi-pass membrane protein</topology>
    </subcellularLocation>
</comment>
<dbReference type="Gene3D" id="6.10.340.10">
    <property type="match status" value="1"/>
</dbReference>
<dbReference type="SMART" id="SM00304">
    <property type="entry name" value="HAMP"/>
    <property type="match status" value="1"/>
</dbReference>
<evidence type="ECO:0000256" key="3">
    <source>
        <dbReference type="ARBA" id="ARBA00022500"/>
    </source>
</evidence>
<dbReference type="PANTHER" id="PTHR32089">
    <property type="entry name" value="METHYL-ACCEPTING CHEMOTAXIS PROTEIN MCPB"/>
    <property type="match status" value="1"/>
</dbReference>
<dbReference type="SUPFAM" id="SSF58104">
    <property type="entry name" value="Methyl-accepting chemotaxis protein (MCP) signaling domain"/>
    <property type="match status" value="1"/>
</dbReference>
<evidence type="ECO:0000256" key="1">
    <source>
        <dbReference type="ARBA" id="ARBA00004651"/>
    </source>
</evidence>
<dbReference type="PANTHER" id="PTHR32089:SF112">
    <property type="entry name" value="LYSOZYME-LIKE PROTEIN-RELATED"/>
    <property type="match status" value="1"/>
</dbReference>
<comment type="caution">
    <text evidence="14">The sequence shown here is derived from an EMBL/GenBank/DDBJ whole genome shotgun (WGS) entry which is preliminary data.</text>
</comment>
<keyword evidence="5 11" id="KW-1133">Transmembrane helix</keyword>
<dbReference type="EMBL" id="RHHQ01000007">
    <property type="protein sequence ID" value="RNB90488.1"/>
    <property type="molecule type" value="Genomic_DNA"/>
</dbReference>
<evidence type="ECO:0000259" key="12">
    <source>
        <dbReference type="PROSITE" id="PS50111"/>
    </source>
</evidence>
<feature type="region of interest" description="Disordered" evidence="10">
    <location>
        <begin position="612"/>
        <end position="631"/>
    </location>
</feature>
<evidence type="ECO:0000256" key="8">
    <source>
        <dbReference type="ARBA" id="ARBA00029447"/>
    </source>
</evidence>
<dbReference type="InterPro" id="IPR033479">
    <property type="entry name" value="dCache_1"/>
</dbReference>
<dbReference type="PROSITE" id="PS50885">
    <property type="entry name" value="HAMP"/>
    <property type="match status" value="1"/>
</dbReference>
<keyword evidence="2" id="KW-1003">Cell membrane</keyword>
<dbReference type="InterPro" id="IPR004089">
    <property type="entry name" value="MCPsignal_dom"/>
</dbReference>
<dbReference type="Gene3D" id="3.30.450.20">
    <property type="entry name" value="PAS domain"/>
    <property type="match status" value="1"/>
</dbReference>
<keyword evidence="15" id="KW-1185">Reference proteome</keyword>